<dbReference type="EMBL" id="OW152825">
    <property type="protein sequence ID" value="CAH2041760.1"/>
    <property type="molecule type" value="Genomic_DNA"/>
</dbReference>
<proteinExistence type="predicted"/>
<dbReference type="Proteomes" id="UP000837857">
    <property type="component" value="Chromosome 13"/>
</dbReference>
<feature type="non-terminal residue" evidence="1">
    <location>
        <position position="94"/>
    </location>
</feature>
<evidence type="ECO:0000313" key="2">
    <source>
        <dbReference type="Proteomes" id="UP000837857"/>
    </source>
</evidence>
<protein>
    <recommendedName>
        <fullName evidence="3">Secreted protein</fullName>
    </recommendedName>
</protein>
<name>A0ABN8HZS5_9NEOP</name>
<reference evidence="1" key="1">
    <citation type="submission" date="2022-03" db="EMBL/GenBank/DDBJ databases">
        <authorList>
            <person name="Martin H S."/>
        </authorList>
    </citation>
    <scope>NUCLEOTIDE SEQUENCE</scope>
</reference>
<accession>A0ABN8HZS5</accession>
<evidence type="ECO:0008006" key="3">
    <source>
        <dbReference type="Google" id="ProtNLM"/>
    </source>
</evidence>
<gene>
    <name evidence="1" type="ORF">IPOD504_LOCUS3393</name>
</gene>
<organism evidence="1 2">
    <name type="scientific">Iphiclides podalirius</name>
    <name type="common">scarce swallowtail</name>
    <dbReference type="NCBI Taxonomy" id="110791"/>
    <lineage>
        <taxon>Eukaryota</taxon>
        <taxon>Metazoa</taxon>
        <taxon>Ecdysozoa</taxon>
        <taxon>Arthropoda</taxon>
        <taxon>Hexapoda</taxon>
        <taxon>Insecta</taxon>
        <taxon>Pterygota</taxon>
        <taxon>Neoptera</taxon>
        <taxon>Endopterygota</taxon>
        <taxon>Lepidoptera</taxon>
        <taxon>Glossata</taxon>
        <taxon>Ditrysia</taxon>
        <taxon>Papilionoidea</taxon>
        <taxon>Papilionidae</taxon>
        <taxon>Papilioninae</taxon>
        <taxon>Iphiclides</taxon>
    </lineage>
</organism>
<evidence type="ECO:0000313" key="1">
    <source>
        <dbReference type="EMBL" id="CAH2041760.1"/>
    </source>
</evidence>
<keyword evidence="2" id="KW-1185">Reference proteome</keyword>
<sequence length="94" mass="10556">MKSSCRCFVLLPSVCVKSSAPLWLLPGTSPLMMSSSTAVRRHCRGDRVLHCSDPLRVTRGEQATRDRSKQKERFGSTDQCLIPTFGINFDWCAH</sequence>